<dbReference type="Proteomes" id="UP000177817">
    <property type="component" value="Unassembled WGS sequence"/>
</dbReference>
<reference evidence="2 3" key="1">
    <citation type="journal article" date="2016" name="Nat. Commun.">
        <title>Thousands of microbial genomes shed light on interconnected biogeochemical processes in an aquifer system.</title>
        <authorList>
            <person name="Anantharaman K."/>
            <person name="Brown C.T."/>
            <person name="Hug L.A."/>
            <person name="Sharon I."/>
            <person name="Castelle C.J."/>
            <person name="Probst A.J."/>
            <person name="Thomas B.C."/>
            <person name="Singh A."/>
            <person name="Wilkins M.J."/>
            <person name="Karaoz U."/>
            <person name="Brodie E.L."/>
            <person name="Williams K.H."/>
            <person name="Hubbard S.S."/>
            <person name="Banfield J.F."/>
        </authorList>
    </citation>
    <scope>NUCLEOTIDE SEQUENCE [LARGE SCALE GENOMIC DNA]</scope>
</reference>
<accession>A0A1G2BJJ6</accession>
<evidence type="ECO:0000313" key="2">
    <source>
        <dbReference type="EMBL" id="OGY88709.1"/>
    </source>
</evidence>
<dbReference type="EMBL" id="MHKK01000058">
    <property type="protein sequence ID" value="OGY88709.1"/>
    <property type="molecule type" value="Genomic_DNA"/>
</dbReference>
<sequence>MDEKYDPLDHQDSEIRPHRWQLGNVILSLLGVFWVCFFAYILYDAATTSRLLENNSPSIQAQEALPDCNAPCPDCTPQPILCPEDWCGKIFYSKTQKGWVICRDPNTGEKHDVLIIKKTSASGTVSTASHENCLTYAYDRCGKTFHSKLSGSCESRFGKPPVYCSQRRHGYVECRDPKTGAVELRIDGNVTETLL</sequence>
<organism evidence="2 3">
    <name type="scientific">Candidatus Komeilibacteria bacterium RIFCSPHIGHO2_01_FULL_52_14</name>
    <dbReference type="NCBI Taxonomy" id="1798549"/>
    <lineage>
        <taxon>Bacteria</taxon>
        <taxon>Candidatus Komeiliibacteriota</taxon>
    </lineage>
</organism>
<gene>
    <name evidence="2" type="ORF">A2677_02210</name>
</gene>
<comment type="caution">
    <text evidence="2">The sequence shown here is derived from an EMBL/GenBank/DDBJ whole genome shotgun (WGS) entry which is preliminary data.</text>
</comment>
<protein>
    <submittedName>
        <fullName evidence="2">Uncharacterized protein</fullName>
    </submittedName>
</protein>
<dbReference type="AlphaFoldDB" id="A0A1G2BJJ6"/>
<name>A0A1G2BJJ6_9BACT</name>
<evidence type="ECO:0000313" key="3">
    <source>
        <dbReference type="Proteomes" id="UP000177817"/>
    </source>
</evidence>
<evidence type="ECO:0000256" key="1">
    <source>
        <dbReference type="SAM" id="Phobius"/>
    </source>
</evidence>
<proteinExistence type="predicted"/>
<keyword evidence="1" id="KW-1133">Transmembrane helix</keyword>
<feature type="transmembrane region" description="Helical" evidence="1">
    <location>
        <begin position="20"/>
        <end position="43"/>
    </location>
</feature>
<keyword evidence="1" id="KW-0472">Membrane</keyword>
<keyword evidence="1" id="KW-0812">Transmembrane</keyword>